<evidence type="ECO:0000313" key="3">
    <source>
        <dbReference type="Proteomes" id="UP000254589"/>
    </source>
</evidence>
<dbReference type="Gene3D" id="3.20.20.80">
    <property type="entry name" value="Glycosidases"/>
    <property type="match status" value="1"/>
</dbReference>
<evidence type="ECO:0000313" key="2">
    <source>
        <dbReference type="EMBL" id="SUA88577.1"/>
    </source>
</evidence>
<sequence length="313" mass="36001">MMKRVLSCFLAVIALLYPSLARSVENYIYTSAGDFDSVKELLNRPDIVGAQVVYPWQMLEKSRGVYDFSSIERDLAYAQALHKQLFVQIQDRFFTPDAKHIPVYLQQDLIYGGGLIKQGDASGATGWVAKQWNPSLRERYQALLRALADRFDGRIRGINLPETAIDVEDRKDHEDFTCDGYFQAELDNMRYARTVFKRSSVVQYVNFWPCEWDDSRHYMARTFAFAVTHHIGLGGPDVLPYMPGQMHNAYPFFHSYKGRLVLTAMAVQEPDLNYRDPRTGRRVDRAGQSDFAVHYLGADIIFWATSAPWLQSR</sequence>
<name>A0AAJ4Z871_PANPU</name>
<accession>A0AAJ4Z871</accession>
<keyword evidence="1" id="KW-0732">Signal</keyword>
<dbReference type="InterPro" id="IPR017853">
    <property type="entry name" value="GH"/>
</dbReference>
<organism evidence="2 3">
    <name type="scientific">Pandoraea pulmonicola</name>
    <dbReference type="NCBI Taxonomy" id="93221"/>
    <lineage>
        <taxon>Bacteria</taxon>
        <taxon>Pseudomonadati</taxon>
        <taxon>Pseudomonadota</taxon>
        <taxon>Betaproteobacteria</taxon>
        <taxon>Burkholderiales</taxon>
        <taxon>Burkholderiaceae</taxon>
        <taxon>Pandoraea</taxon>
    </lineage>
</organism>
<dbReference type="SUPFAM" id="SSF51445">
    <property type="entry name" value="(Trans)glycosidases"/>
    <property type="match status" value="1"/>
</dbReference>
<dbReference type="RefSeq" id="WP_167369434.1">
    <property type="nucleotide sequence ID" value="NZ_CP010310.2"/>
</dbReference>
<dbReference type="AlphaFoldDB" id="A0AAJ4Z871"/>
<dbReference type="EMBL" id="UGSJ01000001">
    <property type="protein sequence ID" value="SUA88577.1"/>
    <property type="molecule type" value="Genomic_DNA"/>
</dbReference>
<proteinExistence type="predicted"/>
<evidence type="ECO:0008006" key="4">
    <source>
        <dbReference type="Google" id="ProtNLM"/>
    </source>
</evidence>
<feature type="chain" id="PRO_5042535492" description="Glycoside hydrolase family 42 N-terminal domain-containing protein" evidence="1">
    <location>
        <begin position="22"/>
        <end position="313"/>
    </location>
</feature>
<feature type="signal peptide" evidence="1">
    <location>
        <begin position="1"/>
        <end position="21"/>
    </location>
</feature>
<dbReference type="Proteomes" id="UP000254589">
    <property type="component" value="Unassembled WGS sequence"/>
</dbReference>
<comment type="caution">
    <text evidence="2">The sequence shown here is derived from an EMBL/GenBank/DDBJ whole genome shotgun (WGS) entry which is preliminary data.</text>
</comment>
<reference evidence="2 3" key="1">
    <citation type="submission" date="2018-06" db="EMBL/GenBank/DDBJ databases">
        <authorList>
            <consortium name="Pathogen Informatics"/>
            <person name="Doyle S."/>
        </authorList>
    </citation>
    <scope>NUCLEOTIDE SEQUENCE [LARGE SCALE GENOMIC DNA]</scope>
    <source>
        <strain evidence="2 3">NCTC13159</strain>
    </source>
</reference>
<evidence type="ECO:0000256" key="1">
    <source>
        <dbReference type="SAM" id="SignalP"/>
    </source>
</evidence>
<gene>
    <name evidence="2" type="ORF">NCTC13159_00026</name>
</gene>
<protein>
    <recommendedName>
        <fullName evidence="4">Glycoside hydrolase family 42 N-terminal domain-containing protein</fullName>
    </recommendedName>
</protein>